<dbReference type="EMBL" id="BARW01000237">
    <property type="protein sequence ID" value="GAI61427.1"/>
    <property type="molecule type" value="Genomic_DNA"/>
</dbReference>
<name>X1PYQ6_9ZZZZ</name>
<reference evidence="1" key="1">
    <citation type="journal article" date="2014" name="Front. Microbiol.">
        <title>High frequency of phylogenetically diverse reductive dehalogenase-homologous genes in deep subseafloor sedimentary metagenomes.</title>
        <authorList>
            <person name="Kawai M."/>
            <person name="Futagami T."/>
            <person name="Toyoda A."/>
            <person name="Takaki Y."/>
            <person name="Nishi S."/>
            <person name="Hori S."/>
            <person name="Arai W."/>
            <person name="Tsubouchi T."/>
            <person name="Morono Y."/>
            <person name="Uchiyama I."/>
            <person name="Ito T."/>
            <person name="Fujiyama A."/>
            <person name="Inagaki F."/>
            <person name="Takami H."/>
        </authorList>
    </citation>
    <scope>NUCLEOTIDE SEQUENCE</scope>
    <source>
        <strain evidence="1">Expedition CK06-06</strain>
    </source>
</reference>
<evidence type="ECO:0000313" key="1">
    <source>
        <dbReference type="EMBL" id="GAI61427.1"/>
    </source>
</evidence>
<sequence>MSEAGKIIRIRDWTMLDELGNPVDAKRVSFWYPDGMPTHVDVPVRTFTADNVRAAIEEALAAWREVMGE</sequence>
<protein>
    <submittedName>
        <fullName evidence="1">Uncharacterized protein</fullName>
    </submittedName>
</protein>
<dbReference type="AlphaFoldDB" id="X1PYQ6"/>
<organism evidence="1">
    <name type="scientific">marine sediment metagenome</name>
    <dbReference type="NCBI Taxonomy" id="412755"/>
    <lineage>
        <taxon>unclassified sequences</taxon>
        <taxon>metagenomes</taxon>
        <taxon>ecological metagenomes</taxon>
    </lineage>
</organism>
<accession>X1PYQ6</accession>
<gene>
    <name evidence="1" type="ORF">S12H4_01262</name>
</gene>
<comment type="caution">
    <text evidence="1">The sequence shown here is derived from an EMBL/GenBank/DDBJ whole genome shotgun (WGS) entry which is preliminary data.</text>
</comment>
<proteinExistence type="predicted"/>